<dbReference type="InterPro" id="IPR043128">
    <property type="entry name" value="Rev_trsase/Diguanyl_cyclase"/>
</dbReference>
<gene>
    <name evidence="3" type="ORF">C2R26_04355</name>
</gene>
<sequence>MTWSVWQVSPFITSIFFILGVFTLYQVIYDGLKTLLHARNIKIDDDLLNSWLGVIYMLIFIFSMQATLVGTPISWQFMNFQLIALIFCAYFLNIHVRWYYLIPLMLIYMIFNGSIIYWESWCHGLTLMIFYLTLNYFRRHQKNDYPFMYYILVGTFFSSLLWMFMKIKLNLTWSTYLEEWSYFIIFDTLLYSYVGMILRDSQLKLHLLEFANHDALTKTQNYAAYSSQIKYLFNDCANNKLHLSMMMFDIDHFKSINDTYGHLAGDQILQHVVDVAQTVIDANDPKVKLYRTGGEEFNILFPGYDLAATESIVREIFLALNHLTVNINDQTIRMSISVGVSTISSQDTNPIDFYKRVDTNLYYSKKNGRMQITTA</sequence>
<dbReference type="PROSITE" id="PS50887">
    <property type="entry name" value="GGDEF"/>
    <property type="match status" value="1"/>
</dbReference>
<keyword evidence="1" id="KW-0472">Membrane</keyword>
<feature type="transmembrane region" description="Helical" evidence="1">
    <location>
        <begin position="73"/>
        <end position="92"/>
    </location>
</feature>
<feature type="transmembrane region" description="Helical" evidence="1">
    <location>
        <begin position="6"/>
        <end position="28"/>
    </location>
</feature>
<dbReference type="Gene3D" id="3.30.70.270">
    <property type="match status" value="1"/>
</dbReference>
<keyword evidence="1" id="KW-1133">Transmembrane helix</keyword>
<dbReference type="InterPro" id="IPR029787">
    <property type="entry name" value="Nucleotide_cyclase"/>
</dbReference>
<keyword evidence="1" id="KW-0812">Transmembrane</keyword>
<dbReference type="InterPro" id="IPR050469">
    <property type="entry name" value="Diguanylate_Cyclase"/>
</dbReference>
<evidence type="ECO:0000313" key="3">
    <source>
        <dbReference type="EMBL" id="POH37148.1"/>
    </source>
</evidence>
<accession>A0A2P4R7B3</accession>
<dbReference type="GO" id="GO:0052621">
    <property type="term" value="F:diguanylate cyclase activity"/>
    <property type="evidence" value="ECO:0007669"/>
    <property type="project" value="TreeGrafter"/>
</dbReference>
<reference evidence="3" key="1">
    <citation type="submission" date="2018-01" db="EMBL/GenBank/DDBJ databases">
        <title>Genome sequnecing of Lactobacillus formosensis KACC 18721.</title>
        <authorList>
            <person name="Kim S.-J."/>
            <person name="Heo J."/>
        </authorList>
    </citation>
    <scope>NUCLEOTIDE SEQUENCE</scope>
    <source>
        <strain evidence="3">KACC 18721</strain>
    </source>
</reference>
<dbReference type="CDD" id="cd01949">
    <property type="entry name" value="GGDEF"/>
    <property type="match status" value="1"/>
</dbReference>
<dbReference type="AlphaFoldDB" id="A0A2P4R7B3"/>
<dbReference type="NCBIfam" id="TIGR00254">
    <property type="entry name" value="GGDEF"/>
    <property type="match status" value="1"/>
</dbReference>
<name>A0A2P4R7B3_9LACO</name>
<feature type="transmembrane region" description="Helical" evidence="1">
    <location>
        <begin position="99"/>
        <end position="118"/>
    </location>
</feature>
<dbReference type="EMBL" id="PPWZ01000026">
    <property type="protein sequence ID" value="POH37148.1"/>
    <property type="molecule type" value="Genomic_DNA"/>
</dbReference>
<dbReference type="SMART" id="SM00267">
    <property type="entry name" value="GGDEF"/>
    <property type="match status" value="1"/>
</dbReference>
<dbReference type="Pfam" id="PF00990">
    <property type="entry name" value="GGDEF"/>
    <property type="match status" value="1"/>
</dbReference>
<organism evidence="3">
    <name type="scientific">Companilactobacillus formosensis</name>
    <dbReference type="NCBI Taxonomy" id="1617889"/>
    <lineage>
        <taxon>Bacteria</taxon>
        <taxon>Bacillati</taxon>
        <taxon>Bacillota</taxon>
        <taxon>Bacilli</taxon>
        <taxon>Lactobacillales</taxon>
        <taxon>Lactobacillaceae</taxon>
        <taxon>Companilactobacillus</taxon>
    </lineage>
</organism>
<dbReference type="PANTHER" id="PTHR45138:SF9">
    <property type="entry name" value="DIGUANYLATE CYCLASE DGCM-RELATED"/>
    <property type="match status" value="1"/>
</dbReference>
<dbReference type="PANTHER" id="PTHR45138">
    <property type="entry name" value="REGULATORY COMPONENTS OF SENSORY TRANSDUCTION SYSTEM"/>
    <property type="match status" value="1"/>
</dbReference>
<feature type="domain" description="GGDEF" evidence="2">
    <location>
        <begin position="241"/>
        <end position="375"/>
    </location>
</feature>
<comment type="caution">
    <text evidence="3">The sequence shown here is derived from an EMBL/GenBank/DDBJ whole genome shotgun (WGS) entry which is preliminary data.</text>
</comment>
<dbReference type="GO" id="GO:0043709">
    <property type="term" value="P:cell adhesion involved in single-species biofilm formation"/>
    <property type="evidence" value="ECO:0007669"/>
    <property type="project" value="TreeGrafter"/>
</dbReference>
<proteinExistence type="predicted"/>
<feature type="transmembrane region" description="Helical" evidence="1">
    <location>
        <begin position="180"/>
        <end position="198"/>
    </location>
</feature>
<dbReference type="GO" id="GO:0005886">
    <property type="term" value="C:plasma membrane"/>
    <property type="evidence" value="ECO:0007669"/>
    <property type="project" value="TreeGrafter"/>
</dbReference>
<dbReference type="GO" id="GO:1902201">
    <property type="term" value="P:negative regulation of bacterial-type flagellum-dependent cell motility"/>
    <property type="evidence" value="ECO:0007669"/>
    <property type="project" value="TreeGrafter"/>
</dbReference>
<protein>
    <submittedName>
        <fullName evidence="3">GGDEF domain-containing protein</fullName>
    </submittedName>
</protein>
<dbReference type="InterPro" id="IPR000160">
    <property type="entry name" value="GGDEF_dom"/>
</dbReference>
<feature type="transmembrane region" description="Helical" evidence="1">
    <location>
        <begin position="147"/>
        <end position="165"/>
    </location>
</feature>
<dbReference type="SUPFAM" id="SSF55073">
    <property type="entry name" value="Nucleotide cyclase"/>
    <property type="match status" value="1"/>
</dbReference>
<evidence type="ECO:0000256" key="1">
    <source>
        <dbReference type="SAM" id="Phobius"/>
    </source>
</evidence>
<evidence type="ECO:0000259" key="2">
    <source>
        <dbReference type="PROSITE" id="PS50887"/>
    </source>
</evidence>
<feature type="transmembrane region" description="Helical" evidence="1">
    <location>
        <begin position="48"/>
        <end position="67"/>
    </location>
</feature>